<keyword evidence="4" id="KW-1185">Reference proteome</keyword>
<name>A8YQI8_9CAUD</name>
<dbReference type="EMBL" id="AY131267">
    <property type="protein sequence ID" value="AAR04625.1"/>
    <property type="molecule type" value="Genomic_DNA"/>
</dbReference>
<dbReference type="GeneID" id="3726151"/>
<feature type="domain" description="Terminase large subunit-like ATPase" evidence="1">
    <location>
        <begin position="107"/>
        <end position="277"/>
    </location>
</feature>
<dbReference type="InterPro" id="IPR027417">
    <property type="entry name" value="P-loop_NTPase"/>
</dbReference>
<feature type="domain" description="Terminase large subunit-like endonuclease" evidence="2">
    <location>
        <begin position="300"/>
        <end position="595"/>
    </location>
</feature>
<dbReference type="InterPro" id="IPR046461">
    <property type="entry name" value="TerL_ATPase"/>
</dbReference>
<evidence type="ECO:0000313" key="4">
    <source>
        <dbReference type="Proteomes" id="UP000002114"/>
    </source>
</evidence>
<evidence type="ECO:0000259" key="1">
    <source>
        <dbReference type="Pfam" id="PF03354"/>
    </source>
</evidence>
<dbReference type="RefSeq" id="YP_358760.1">
    <property type="nucleotide sequence ID" value="NC_007501.1"/>
</dbReference>
<dbReference type="Proteomes" id="UP000002114">
    <property type="component" value="Segment"/>
</dbReference>
<dbReference type="PANTHER" id="PTHR41287:SF1">
    <property type="entry name" value="PROTEIN YMFN"/>
    <property type="match status" value="1"/>
</dbReference>
<sequence>MVQTFDFTGVRDICSCVKPYQSDYQKLLDKYHDPGTRYAYDVMFTDKYMTGRDVQLACIRHLNDLLRIGNDDFPYQYSSDMVNAIEYFSRLLPNPDDTSKKIQPFKWQSFILDSLIGWRTVDNGTRFTTSNISIARQQGKTWLASILINFYYFVVCWNATSQDLLVASYDSEHATKLFNDVSLQAKTILSLPEFADDARERGVEAQTTQVIAKNTKNTIRKGTSQGGGFDSFHNAIAVYDEIGNLRPALNETLKQITSGQNGIKNRMFVKISTAYPDIKVKFKNDEDVTRAAIEHDAVRDADNVFQVIYSQDSEDEVFEPETWAKSNPNLLELPKSKRDNLQNALNQDRNDNEREGTLETFVNKSLNLWSRRFQNSYLSLDNIQRSIIDRFDVNGRDVFIGFDGSQTNDNTSFGFIYPYTDHDKHMFHVQQHSFIPFAQAKTIEAKSKQDGLDYLKLQDEGFVDITNLASGVINTDQVYQWLVDYVNQHRLKVKFIIADPNHGEWLEKKLEHYQPQWQWFPLPPTSFKLNEPTKDFQNLFINGNISMLNDPLLIDGLNNAVLVEDRGGSVKIDRQNRTSDHIDTTDALINAHAQAKFYFENYHDEGYNPLNDLDTQGKRDFFKAMFGGGK</sequence>
<dbReference type="OrthoDB" id="1044at10239"/>
<accession>A8YQI8</accession>
<dbReference type="Gene3D" id="3.30.420.240">
    <property type="match status" value="1"/>
</dbReference>
<protein>
    <submittedName>
        <fullName evidence="3">Terminase large subunit</fullName>
    </submittedName>
</protein>
<dbReference type="InterPro" id="IPR046462">
    <property type="entry name" value="TerL_nuclease"/>
</dbReference>
<evidence type="ECO:0000313" key="3">
    <source>
        <dbReference type="EMBL" id="AAR04625.1"/>
    </source>
</evidence>
<organism evidence="3 4">
    <name type="scientific">Lactobacillus phage Lc-Nu</name>
    <dbReference type="NCBI Taxonomy" id="146269"/>
    <lineage>
        <taxon>Viruses</taxon>
        <taxon>Duplodnaviria</taxon>
        <taxon>Heunggongvirae</taxon>
        <taxon>Uroviricota</taxon>
        <taxon>Caudoviricetes</taxon>
        <taxon>Lacnuvirus</taxon>
        <taxon>Lacnuvirus LcNu</taxon>
    </lineage>
</organism>
<dbReference type="PANTHER" id="PTHR41287">
    <property type="match status" value="1"/>
</dbReference>
<proteinExistence type="predicted"/>
<evidence type="ECO:0000259" key="2">
    <source>
        <dbReference type="Pfam" id="PF20441"/>
    </source>
</evidence>
<gene>
    <name evidence="3" type="primary">ORF2</name>
</gene>
<dbReference type="KEGG" id="vg:3726151"/>
<reference evidence="3 4" key="1">
    <citation type="journal article" date="2006" name="Arch. Virol.">
        <title>The genome of the virulent phage Lc-Nu of probiotic Lactobacillus rhamnosus, and comparative genomics with Lactobacillus casei phages.</title>
        <authorList>
            <person name="Tuohimaa A."/>
            <person name="Riipinen K.A."/>
            <person name="Brandt K."/>
            <person name="Alatossava T."/>
        </authorList>
    </citation>
    <scope>NUCLEOTIDE SEQUENCE</scope>
</reference>
<dbReference type="Pfam" id="PF20441">
    <property type="entry name" value="TerL_nuclease"/>
    <property type="match status" value="1"/>
</dbReference>
<dbReference type="Pfam" id="PF03354">
    <property type="entry name" value="TerL_ATPase"/>
    <property type="match status" value="1"/>
</dbReference>
<dbReference type="GO" id="GO:0004519">
    <property type="term" value="F:endonuclease activity"/>
    <property type="evidence" value="ECO:0007669"/>
    <property type="project" value="InterPro"/>
</dbReference>
<dbReference type="Gene3D" id="3.40.50.300">
    <property type="entry name" value="P-loop containing nucleotide triphosphate hydrolases"/>
    <property type="match status" value="1"/>
</dbReference>
<dbReference type="InterPro" id="IPR005021">
    <property type="entry name" value="Terminase_largesu-like"/>
</dbReference>